<gene>
    <name evidence="1" type="ORF">GBF38_014350</name>
</gene>
<organism evidence="1 2">
    <name type="scientific">Nibea albiflora</name>
    <name type="common">Yellow drum</name>
    <name type="synonym">Corvina albiflora</name>
    <dbReference type="NCBI Taxonomy" id="240163"/>
    <lineage>
        <taxon>Eukaryota</taxon>
        <taxon>Metazoa</taxon>
        <taxon>Chordata</taxon>
        <taxon>Craniata</taxon>
        <taxon>Vertebrata</taxon>
        <taxon>Euteleostomi</taxon>
        <taxon>Actinopterygii</taxon>
        <taxon>Neopterygii</taxon>
        <taxon>Teleostei</taxon>
        <taxon>Neoteleostei</taxon>
        <taxon>Acanthomorphata</taxon>
        <taxon>Eupercaria</taxon>
        <taxon>Sciaenidae</taxon>
        <taxon>Nibea</taxon>
    </lineage>
</organism>
<comment type="caution">
    <text evidence="1">The sequence shown here is derived from an EMBL/GenBank/DDBJ whole genome shotgun (WGS) entry which is preliminary data.</text>
</comment>
<accession>A0ACB7F8A5</accession>
<keyword evidence="2" id="KW-1185">Reference proteome</keyword>
<proteinExistence type="predicted"/>
<evidence type="ECO:0000313" key="1">
    <source>
        <dbReference type="EMBL" id="KAG8010153.1"/>
    </source>
</evidence>
<name>A0ACB7F8A5_NIBAL</name>
<dbReference type="Proteomes" id="UP000805704">
    <property type="component" value="Chromosome 16"/>
</dbReference>
<reference evidence="1" key="1">
    <citation type="submission" date="2020-04" db="EMBL/GenBank/DDBJ databases">
        <title>A chromosome-scale assembly and high-density genetic map of the yellow drum (Nibea albiflora) genome.</title>
        <authorList>
            <person name="Xu D."/>
            <person name="Zhang W."/>
            <person name="Chen R."/>
            <person name="Tan P."/>
            <person name="Wang L."/>
            <person name="Song H."/>
            <person name="Tian L."/>
            <person name="Zhu Q."/>
            <person name="Wang B."/>
        </authorList>
    </citation>
    <scope>NUCLEOTIDE SEQUENCE</scope>
    <source>
        <strain evidence="1">ZJHYS-2018</strain>
    </source>
</reference>
<protein>
    <submittedName>
        <fullName evidence="1">Uncharacterized protein</fullName>
    </submittedName>
</protein>
<evidence type="ECO:0000313" key="2">
    <source>
        <dbReference type="Proteomes" id="UP000805704"/>
    </source>
</evidence>
<dbReference type="EMBL" id="CM024804">
    <property type="protein sequence ID" value="KAG8010153.1"/>
    <property type="molecule type" value="Genomic_DNA"/>
</dbReference>
<sequence length="127" mass="13367">MKVEDREGMVVSTAGQGGNRGGVESQVCRVAAKPTVMLATGIRCCGPQVVLALFSSSSRKRHIQGAAESLRSGGKTACLQGCHDKVQERPGRGEEGIEVKRGGQQSERHKPDSCVIRDGSGNASTLF</sequence>